<comment type="caution">
    <text evidence="2">The sequence shown here is derived from an EMBL/GenBank/DDBJ whole genome shotgun (WGS) entry which is preliminary data.</text>
</comment>
<evidence type="ECO:0008006" key="4">
    <source>
        <dbReference type="Google" id="ProtNLM"/>
    </source>
</evidence>
<protein>
    <recommendedName>
        <fullName evidence="4">DUF5666 domain-containing protein</fullName>
    </recommendedName>
</protein>
<feature type="chain" id="PRO_5022237929" description="DUF5666 domain-containing protein" evidence="1">
    <location>
        <begin position="30"/>
        <end position="207"/>
    </location>
</feature>
<organism evidence="2 3">
    <name type="scientific">Neorhizobium alkalisoli</name>
    <dbReference type="NCBI Taxonomy" id="528178"/>
    <lineage>
        <taxon>Bacteria</taxon>
        <taxon>Pseudomonadati</taxon>
        <taxon>Pseudomonadota</taxon>
        <taxon>Alphaproteobacteria</taxon>
        <taxon>Hyphomicrobiales</taxon>
        <taxon>Rhizobiaceae</taxon>
        <taxon>Rhizobium/Agrobacterium group</taxon>
        <taxon>Neorhizobium</taxon>
    </lineage>
</organism>
<evidence type="ECO:0000313" key="3">
    <source>
        <dbReference type="Proteomes" id="UP000320653"/>
    </source>
</evidence>
<dbReference type="OrthoDB" id="9799947at2"/>
<name>A0A561QIZ9_9HYPH</name>
<proteinExistence type="predicted"/>
<reference evidence="2 3" key="1">
    <citation type="submission" date="2019-06" db="EMBL/GenBank/DDBJ databases">
        <title>Sorghum-associated microbial communities from plants grown in Nebraska, USA.</title>
        <authorList>
            <person name="Schachtman D."/>
        </authorList>
    </citation>
    <scope>NUCLEOTIDE SEQUENCE [LARGE SCALE GENOMIC DNA]</scope>
    <source>
        <strain evidence="2 3">1225</strain>
    </source>
</reference>
<sequence>MNSSLVLKVAASLAAGTFAMLAIMQSAGAADRVRISGTIESLNGDTLMVKSLDGKEIMVMMKPGLNVMGIKNASVADIKPGDFVGVGSQPTQSGINGAVQVVIFPASMKGTGEGDRAWSVRPNGSMTNATVADAVKDVNGPVLTLAYQGGQRKISIPDGTTIVALSPATRDDLKAGAGVSVQGQGGDDNMVTADAVRVGIAGATPPK</sequence>
<keyword evidence="1" id="KW-0732">Signal</keyword>
<keyword evidence="3" id="KW-1185">Reference proteome</keyword>
<gene>
    <name evidence="2" type="ORF">FHW37_106285</name>
</gene>
<dbReference type="RefSeq" id="WP_145640646.1">
    <property type="nucleotide sequence ID" value="NZ_VIWP01000006.1"/>
</dbReference>
<evidence type="ECO:0000256" key="1">
    <source>
        <dbReference type="SAM" id="SignalP"/>
    </source>
</evidence>
<dbReference type="Proteomes" id="UP000320653">
    <property type="component" value="Unassembled WGS sequence"/>
</dbReference>
<dbReference type="AlphaFoldDB" id="A0A561QIZ9"/>
<accession>A0A561QIZ9</accession>
<dbReference type="EMBL" id="VIWP01000006">
    <property type="protein sequence ID" value="TWF50322.1"/>
    <property type="molecule type" value="Genomic_DNA"/>
</dbReference>
<feature type="signal peptide" evidence="1">
    <location>
        <begin position="1"/>
        <end position="29"/>
    </location>
</feature>
<evidence type="ECO:0000313" key="2">
    <source>
        <dbReference type="EMBL" id="TWF50322.1"/>
    </source>
</evidence>